<dbReference type="STRING" id="51031.W2SI60"/>
<evidence type="ECO:0000313" key="6">
    <source>
        <dbReference type="Proteomes" id="UP000053676"/>
    </source>
</evidence>
<dbReference type="EMBL" id="KI669240">
    <property type="protein sequence ID" value="ETN68576.1"/>
    <property type="molecule type" value="Genomic_DNA"/>
</dbReference>
<feature type="domain" description="NADP-dependent oxidoreductase" evidence="4">
    <location>
        <begin position="14"/>
        <end position="142"/>
    </location>
</feature>
<dbReference type="OrthoDB" id="416253at2759"/>
<keyword evidence="2" id="KW-0521">NADP</keyword>
<evidence type="ECO:0000256" key="3">
    <source>
        <dbReference type="ARBA" id="ARBA00023002"/>
    </source>
</evidence>
<dbReference type="InterPro" id="IPR020471">
    <property type="entry name" value="AKR"/>
</dbReference>
<dbReference type="AlphaFoldDB" id="W2SI60"/>
<dbReference type="InterPro" id="IPR018170">
    <property type="entry name" value="Aldo/ket_reductase_CS"/>
</dbReference>
<evidence type="ECO:0000313" key="5">
    <source>
        <dbReference type="EMBL" id="ETN68576.1"/>
    </source>
</evidence>
<sequence>MSETKDLLPKYGLTREDVFITTKFHIDPDDPAGGARRLVLNSLEKLKVSYIDMVLIHYPKALKCDDKDEKNKLHRKLTYLELEKLKEEGKIRSVGVSNYEISHIEEIKEYSKMIPCSDQVEFHPHFTREELRQYCKKKGIFLQVLTTFVLNIHSKGCSSMFCVPLENLTE</sequence>
<dbReference type="InterPro" id="IPR023210">
    <property type="entry name" value="NADP_OxRdtase_dom"/>
</dbReference>
<evidence type="ECO:0000259" key="4">
    <source>
        <dbReference type="Pfam" id="PF00248"/>
    </source>
</evidence>
<dbReference type="Pfam" id="PF00248">
    <property type="entry name" value="Aldo_ket_red"/>
    <property type="match status" value="1"/>
</dbReference>
<dbReference type="GO" id="GO:0016616">
    <property type="term" value="F:oxidoreductase activity, acting on the CH-OH group of donors, NAD or NADP as acceptor"/>
    <property type="evidence" value="ECO:0007669"/>
    <property type="project" value="UniProtKB-ARBA"/>
</dbReference>
<reference evidence="6" key="1">
    <citation type="journal article" date="2014" name="Nat. Genet.">
        <title>Genome of the human hookworm Necator americanus.</title>
        <authorList>
            <person name="Tang Y.T."/>
            <person name="Gao X."/>
            <person name="Rosa B.A."/>
            <person name="Abubucker S."/>
            <person name="Hallsworth-Pepin K."/>
            <person name="Martin J."/>
            <person name="Tyagi R."/>
            <person name="Heizer E."/>
            <person name="Zhang X."/>
            <person name="Bhonagiri-Palsikar V."/>
            <person name="Minx P."/>
            <person name="Warren W.C."/>
            <person name="Wang Q."/>
            <person name="Zhan B."/>
            <person name="Hotez P.J."/>
            <person name="Sternberg P.W."/>
            <person name="Dougall A."/>
            <person name="Gaze S.T."/>
            <person name="Mulvenna J."/>
            <person name="Sotillo J."/>
            <person name="Ranganathan S."/>
            <person name="Rabelo E.M."/>
            <person name="Wilson R.K."/>
            <person name="Felgner P.L."/>
            <person name="Bethony J."/>
            <person name="Hawdon J.M."/>
            <person name="Gasser R.B."/>
            <person name="Loukas A."/>
            <person name="Mitreva M."/>
        </authorList>
    </citation>
    <scope>NUCLEOTIDE SEQUENCE [LARGE SCALE GENOMIC DNA]</scope>
</reference>
<dbReference type="PROSITE" id="PS00062">
    <property type="entry name" value="ALDOKETO_REDUCTASE_2"/>
    <property type="match status" value="1"/>
</dbReference>
<protein>
    <submittedName>
        <fullName evidence="5">Oxidoreductase, aldo/keto reductase family protein</fullName>
    </submittedName>
</protein>
<comment type="similarity">
    <text evidence="1">Belongs to the aldo/keto reductase family.</text>
</comment>
<name>W2SI60_NECAM</name>
<keyword evidence="3" id="KW-0560">Oxidoreductase</keyword>
<evidence type="ECO:0000256" key="1">
    <source>
        <dbReference type="ARBA" id="ARBA00007905"/>
    </source>
</evidence>
<evidence type="ECO:0000256" key="2">
    <source>
        <dbReference type="ARBA" id="ARBA00022857"/>
    </source>
</evidence>
<dbReference type="OMA" id="CEEPVYM"/>
<dbReference type="SUPFAM" id="SSF51430">
    <property type="entry name" value="NAD(P)-linked oxidoreductase"/>
    <property type="match status" value="1"/>
</dbReference>
<keyword evidence="6" id="KW-1185">Reference proteome</keyword>
<dbReference type="KEGG" id="nai:NECAME_05540"/>
<dbReference type="InterPro" id="IPR036812">
    <property type="entry name" value="NAD(P)_OxRdtase_dom_sf"/>
</dbReference>
<gene>
    <name evidence="5" type="ORF">NECAME_05540</name>
</gene>
<dbReference type="PRINTS" id="PR00069">
    <property type="entry name" value="ALDKETRDTASE"/>
</dbReference>
<dbReference type="Proteomes" id="UP000053676">
    <property type="component" value="Unassembled WGS sequence"/>
</dbReference>
<dbReference type="Gene3D" id="3.20.20.100">
    <property type="entry name" value="NADP-dependent oxidoreductase domain"/>
    <property type="match status" value="1"/>
</dbReference>
<dbReference type="PANTHER" id="PTHR43827:SF3">
    <property type="entry name" value="NADP-DEPENDENT OXIDOREDUCTASE DOMAIN-CONTAINING PROTEIN"/>
    <property type="match status" value="1"/>
</dbReference>
<dbReference type="PANTHER" id="PTHR43827">
    <property type="entry name" value="2,5-DIKETO-D-GLUCONIC ACID REDUCTASE"/>
    <property type="match status" value="1"/>
</dbReference>
<accession>W2SI60</accession>
<organism evidence="5 6">
    <name type="scientific">Necator americanus</name>
    <name type="common">Human hookworm</name>
    <dbReference type="NCBI Taxonomy" id="51031"/>
    <lineage>
        <taxon>Eukaryota</taxon>
        <taxon>Metazoa</taxon>
        <taxon>Ecdysozoa</taxon>
        <taxon>Nematoda</taxon>
        <taxon>Chromadorea</taxon>
        <taxon>Rhabditida</taxon>
        <taxon>Rhabditina</taxon>
        <taxon>Rhabditomorpha</taxon>
        <taxon>Strongyloidea</taxon>
        <taxon>Ancylostomatidae</taxon>
        <taxon>Bunostominae</taxon>
        <taxon>Necator</taxon>
    </lineage>
</organism>
<proteinExistence type="inferred from homology"/>